<dbReference type="SUPFAM" id="SSF47459">
    <property type="entry name" value="HLH, helix-loop-helix DNA-binding domain"/>
    <property type="match status" value="1"/>
</dbReference>
<keyword evidence="3" id="KW-0804">Transcription</keyword>
<organism evidence="7 8">
    <name type="scientific">Marchantia polymorpha subsp. ruderalis</name>
    <dbReference type="NCBI Taxonomy" id="1480154"/>
    <lineage>
        <taxon>Eukaryota</taxon>
        <taxon>Viridiplantae</taxon>
        <taxon>Streptophyta</taxon>
        <taxon>Embryophyta</taxon>
        <taxon>Marchantiophyta</taxon>
        <taxon>Marchantiopsida</taxon>
        <taxon>Marchantiidae</taxon>
        <taxon>Marchantiales</taxon>
        <taxon>Marchantiaceae</taxon>
        <taxon>Marchantia</taxon>
    </lineage>
</organism>
<evidence type="ECO:0000256" key="2">
    <source>
        <dbReference type="ARBA" id="ARBA00023015"/>
    </source>
</evidence>
<dbReference type="InterPro" id="IPR036638">
    <property type="entry name" value="HLH_DNA-bd_sf"/>
</dbReference>
<evidence type="ECO:0000256" key="1">
    <source>
        <dbReference type="ARBA" id="ARBA00004123"/>
    </source>
</evidence>
<proteinExistence type="predicted"/>
<dbReference type="Proteomes" id="UP000077202">
    <property type="component" value="Unassembled WGS sequence"/>
</dbReference>
<comment type="subcellular location">
    <subcellularLocation>
        <location evidence="1">Nucleus</location>
    </subcellularLocation>
</comment>
<dbReference type="Pfam" id="PF22754">
    <property type="entry name" value="bHLH-TF_ACT-like_plant"/>
    <property type="match status" value="1"/>
</dbReference>
<dbReference type="GO" id="GO:0003700">
    <property type="term" value="F:DNA-binding transcription factor activity"/>
    <property type="evidence" value="ECO:0007669"/>
    <property type="project" value="InterPro"/>
</dbReference>
<evidence type="ECO:0000256" key="5">
    <source>
        <dbReference type="SAM" id="MobiDB-lite"/>
    </source>
</evidence>
<evidence type="ECO:0000259" key="6">
    <source>
        <dbReference type="PROSITE" id="PS50888"/>
    </source>
</evidence>
<evidence type="ECO:0000313" key="8">
    <source>
        <dbReference type="Proteomes" id="UP000077202"/>
    </source>
</evidence>
<dbReference type="InterPro" id="IPR054502">
    <property type="entry name" value="bHLH-TF_ACT-like_plant"/>
</dbReference>
<sequence>MPSHCRSGLGMGPVHLHPFSFARSSMIHHNNFDIHRAYQVDSCTSTFQPVKDDPSPVLATPLLQQQQQQQQAHAHAQQHSTSSGAVLNPANVEEVDVETILQLGELQDWTWPGSVEAHEAKPSELSLPYPTQSLISSTIIHPAAHADMHHDQKGSTSTSSLFGPPAEPSSQSFDLQSWCSGVRSVQSPHIAIPKFLANGGFSTSAEPSPTTDTSPLRLDGRERCSPATTPQHPAHHQQQHQQHQHQQHQQQRRFAYNSEHTEKALCVQKKWQGKRAVSQRESHIWSERQRRKGMNHLFSTLRSLLPQPTSKAASSSSSSSLAPRLRTDVSSRAVRLVWRHGGCYSTDKSTVVSEIIKYIQGLQVKLDELQKKRAEILRRKSMDVTMVGGLNSPTSGIATSVGVGVAVPLSLVAAANNECCLQSFVLPNVALHISGNNAFITMSSPKKRGLFCRILLIMQSHKLAVLNAHISTSNATVFHCLHVMTPEPGCDFPKEALQTALQNLTLPDSAL</sequence>
<feature type="region of interest" description="Disordered" evidence="5">
    <location>
        <begin position="147"/>
        <end position="174"/>
    </location>
</feature>
<reference evidence="7" key="1">
    <citation type="submission" date="2016-03" db="EMBL/GenBank/DDBJ databases">
        <title>Mechanisms controlling the formation of the plant cell surface in tip-growing cells are functionally conserved among land plants.</title>
        <authorList>
            <person name="Honkanen S."/>
            <person name="Jones V.A."/>
            <person name="Morieri G."/>
            <person name="Champion C."/>
            <person name="Hetherington A.J."/>
            <person name="Kelly S."/>
            <person name="Saint-Marcoux D."/>
            <person name="Proust H."/>
            <person name="Prescott H."/>
            <person name="Dolan L."/>
        </authorList>
    </citation>
    <scope>NUCLEOTIDE SEQUENCE [LARGE SCALE GENOMIC DNA]</scope>
    <source>
        <tissue evidence="7">Whole gametophyte</tissue>
    </source>
</reference>
<dbReference type="EMBL" id="LVLJ01001166">
    <property type="protein sequence ID" value="OAE31145.1"/>
    <property type="molecule type" value="Genomic_DNA"/>
</dbReference>
<dbReference type="GO" id="GO:0046983">
    <property type="term" value="F:protein dimerization activity"/>
    <property type="evidence" value="ECO:0007669"/>
    <property type="project" value="InterPro"/>
</dbReference>
<feature type="compositionally biased region" description="Low complexity" evidence="5">
    <location>
        <begin position="66"/>
        <end position="79"/>
    </location>
</feature>
<evidence type="ECO:0000256" key="3">
    <source>
        <dbReference type="ARBA" id="ARBA00023163"/>
    </source>
</evidence>
<dbReference type="PANTHER" id="PTHR46772">
    <property type="entry name" value="BHLH DOMAIN-CONTAINING PROTEIN"/>
    <property type="match status" value="1"/>
</dbReference>
<feature type="compositionally biased region" description="Polar residues" evidence="5">
    <location>
        <begin position="200"/>
        <end position="214"/>
    </location>
</feature>
<keyword evidence="2" id="KW-0805">Transcription regulation</keyword>
<dbReference type="InterPro" id="IPR044278">
    <property type="entry name" value="BHLH95-like"/>
</dbReference>
<name>A0A176WFS7_MARPO</name>
<dbReference type="Gene3D" id="4.10.280.10">
    <property type="entry name" value="Helix-loop-helix DNA-binding domain"/>
    <property type="match status" value="1"/>
</dbReference>
<feature type="region of interest" description="Disordered" evidence="5">
    <location>
        <begin position="200"/>
        <end position="255"/>
    </location>
</feature>
<dbReference type="PANTHER" id="PTHR46772:SF3">
    <property type="entry name" value="BHLH DOMAIN-CONTAINING PROTEIN"/>
    <property type="match status" value="1"/>
</dbReference>
<dbReference type="InterPro" id="IPR011598">
    <property type="entry name" value="bHLH_dom"/>
</dbReference>
<feature type="domain" description="BHLH" evidence="6">
    <location>
        <begin position="278"/>
        <end position="362"/>
    </location>
</feature>
<evidence type="ECO:0000313" key="7">
    <source>
        <dbReference type="EMBL" id="OAE31145.1"/>
    </source>
</evidence>
<protein>
    <recommendedName>
        <fullName evidence="6">BHLH domain-containing protein</fullName>
    </recommendedName>
</protein>
<dbReference type="Pfam" id="PF00010">
    <property type="entry name" value="HLH"/>
    <property type="match status" value="1"/>
</dbReference>
<dbReference type="PROSITE" id="PS50888">
    <property type="entry name" value="BHLH"/>
    <property type="match status" value="1"/>
</dbReference>
<gene>
    <name evidence="7" type="ORF">AXG93_2508s1080</name>
</gene>
<dbReference type="AlphaFoldDB" id="A0A176WFS7"/>
<dbReference type="SMART" id="SM00353">
    <property type="entry name" value="HLH"/>
    <property type="match status" value="1"/>
</dbReference>
<feature type="region of interest" description="Disordered" evidence="5">
    <location>
        <begin position="66"/>
        <end position="85"/>
    </location>
</feature>
<accession>A0A176WFS7</accession>
<feature type="compositionally biased region" description="Basic residues" evidence="5">
    <location>
        <begin position="233"/>
        <end position="246"/>
    </location>
</feature>
<keyword evidence="4" id="KW-0539">Nucleus</keyword>
<comment type="caution">
    <text evidence="7">The sequence shown here is derived from an EMBL/GenBank/DDBJ whole genome shotgun (WGS) entry which is preliminary data.</text>
</comment>
<evidence type="ECO:0000256" key="4">
    <source>
        <dbReference type="ARBA" id="ARBA00023242"/>
    </source>
</evidence>
<keyword evidence="8" id="KW-1185">Reference proteome</keyword>